<dbReference type="GO" id="GO:0032259">
    <property type="term" value="P:methylation"/>
    <property type="evidence" value="ECO:0007669"/>
    <property type="project" value="UniProtKB-KW"/>
</dbReference>
<protein>
    <recommendedName>
        <fullName evidence="3">thymidylate synthase</fullName>
        <ecNumber evidence="3">2.1.1.45</ecNumber>
    </recommendedName>
</protein>
<dbReference type="EMBL" id="MN739246">
    <property type="protein sequence ID" value="QHS95256.1"/>
    <property type="molecule type" value="Genomic_DNA"/>
</dbReference>
<dbReference type="NCBIfam" id="TIGR03284">
    <property type="entry name" value="thym_sym"/>
    <property type="match status" value="1"/>
</dbReference>
<dbReference type="PRINTS" id="PR00108">
    <property type="entry name" value="THYMDSNTHASE"/>
</dbReference>
<dbReference type="InterPro" id="IPR023451">
    <property type="entry name" value="Thymidate_synth/dCMP_Mease_dom"/>
</dbReference>
<dbReference type="GO" id="GO:0004146">
    <property type="term" value="F:dihydrofolate reductase activity"/>
    <property type="evidence" value="ECO:0007669"/>
    <property type="project" value="UniProtKB-EC"/>
</dbReference>
<dbReference type="GO" id="GO:0004799">
    <property type="term" value="F:thymidylate synthase activity"/>
    <property type="evidence" value="ECO:0007669"/>
    <property type="project" value="UniProtKB-EC"/>
</dbReference>
<evidence type="ECO:0000256" key="7">
    <source>
        <dbReference type="ARBA" id="ARBA00023268"/>
    </source>
</evidence>
<dbReference type="InterPro" id="IPR045097">
    <property type="entry name" value="Thymidate_synth/dCMP_Mease"/>
</dbReference>
<dbReference type="CDD" id="cd00209">
    <property type="entry name" value="DHFR"/>
    <property type="match status" value="1"/>
</dbReference>
<dbReference type="PROSITE" id="PS00091">
    <property type="entry name" value="THYMIDYLATE_SYNTHASE"/>
    <property type="match status" value="1"/>
</dbReference>
<reference evidence="11" key="1">
    <citation type="journal article" date="2020" name="Nature">
        <title>Giant virus diversity and host interactions through global metagenomics.</title>
        <authorList>
            <person name="Schulz F."/>
            <person name="Roux S."/>
            <person name="Paez-Espino D."/>
            <person name="Jungbluth S."/>
            <person name="Walsh D.A."/>
            <person name="Denef V.J."/>
            <person name="McMahon K.D."/>
            <person name="Konstantinidis K.T."/>
            <person name="Eloe-Fadrosh E.A."/>
            <person name="Kyrpides N.C."/>
            <person name="Woyke T."/>
        </authorList>
    </citation>
    <scope>NUCLEOTIDE SEQUENCE</scope>
    <source>
        <strain evidence="11">GVMAG-M-3300018428-35</strain>
    </source>
</reference>
<dbReference type="InterPro" id="IPR036926">
    <property type="entry name" value="Thymidate_synth/dCMP_Mease_sf"/>
</dbReference>
<evidence type="ECO:0000256" key="6">
    <source>
        <dbReference type="ARBA" id="ARBA00022727"/>
    </source>
</evidence>
<dbReference type="PROSITE" id="PS51330">
    <property type="entry name" value="DHFR_2"/>
    <property type="match status" value="1"/>
</dbReference>
<dbReference type="PANTHER" id="PTHR11548:SF2">
    <property type="entry name" value="THYMIDYLATE SYNTHASE"/>
    <property type="match status" value="1"/>
</dbReference>
<comment type="similarity">
    <text evidence="2">In the N-terminal section; belongs to the dihydrofolate reductase family.</text>
</comment>
<dbReference type="EC" id="2.1.1.45" evidence="3"/>
<evidence type="ECO:0000256" key="1">
    <source>
        <dbReference type="ARBA" id="ARBA00006900"/>
    </source>
</evidence>
<proteinExistence type="inferred from homology"/>
<dbReference type="GO" id="GO:0005739">
    <property type="term" value="C:mitochondrion"/>
    <property type="evidence" value="ECO:0007669"/>
    <property type="project" value="TreeGrafter"/>
</dbReference>
<dbReference type="HAMAP" id="MF_00008">
    <property type="entry name" value="Thymidy_synth_bact"/>
    <property type="match status" value="1"/>
</dbReference>
<organism evidence="11">
    <name type="scientific">viral metagenome</name>
    <dbReference type="NCBI Taxonomy" id="1070528"/>
    <lineage>
        <taxon>unclassified sequences</taxon>
        <taxon>metagenomes</taxon>
        <taxon>organismal metagenomes</taxon>
    </lineage>
</organism>
<dbReference type="SUPFAM" id="SSF55831">
    <property type="entry name" value="Thymidylate synthase/dCMP hydroxymethylase"/>
    <property type="match status" value="1"/>
</dbReference>
<dbReference type="AlphaFoldDB" id="A0A6C0BSR8"/>
<dbReference type="CDD" id="cd00351">
    <property type="entry name" value="TS_Pyrimidine_HMase"/>
    <property type="match status" value="1"/>
</dbReference>
<sequence length="492" mass="57269">MVNFNIVVSVNQNNIIGVNNDLLISSKDDLHNFYLITTNQYPEGPLNKVIMGYNTWLSLPDNVKPLKKRMNIVISKNNKDKIKQTETLKVFENLYHCYKWCEENNSGRNFIIGGGQLFEESLKSEFININIIYLTRFYDGYRYQFLDKKRDNVKFLPTNILDYTETISSKVYNLDCNVYTKERNYKTEKLETHFIIYQNKLNVNNEEKQYLDILLKILKQGTLTETRNGNTLSLFGEKMVFDMSKGFPLLTTKKMGYKTILRELLWFISGSTSNQKLKDKNVHIWDLNSTREFLDSRGLDYEEGDLGPVYGFQWRHSGAEYKDCNTNYKGQGVDQLQNIIDLIKNEPNSRRIIMNAWNPYDLDKMALPPCHVMCQFHVNTTDKTLDCQLYQRSGDMFLGVPFNIASYSFLLHIIAGITGYKPGKLIHILGDCHIYSEHISSVNEQLGRVPINFPKLKINENIFNKKIDDITEDIFQITNYKSYDKISAPMIA</sequence>
<keyword evidence="7" id="KW-0511">Multifunctional enzyme</keyword>
<dbReference type="GO" id="GO:0006231">
    <property type="term" value="P:dTMP biosynthetic process"/>
    <property type="evidence" value="ECO:0007669"/>
    <property type="project" value="InterPro"/>
</dbReference>
<dbReference type="PANTHER" id="PTHR11548">
    <property type="entry name" value="THYMIDYLATE SYNTHASE 1"/>
    <property type="match status" value="1"/>
</dbReference>
<keyword evidence="6" id="KW-0545">Nucleotide biosynthesis</keyword>
<comment type="similarity">
    <text evidence="1">In the C-terminal section; belongs to the thymidylate synthase family.</text>
</comment>
<comment type="catalytic activity">
    <reaction evidence="8">
        <text>dUMP + (6R)-5,10-methylene-5,6,7,8-tetrahydrofolate = 7,8-dihydrofolate + dTMP</text>
        <dbReference type="Rhea" id="RHEA:12104"/>
        <dbReference type="ChEBI" id="CHEBI:15636"/>
        <dbReference type="ChEBI" id="CHEBI:57451"/>
        <dbReference type="ChEBI" id="CHEBI:63528"/>
        <dbReference type="ChEBI" id="CHEBI:246422"/>
        <dbReference type="EC" id="2.1.1.45"/>
    </reaction>
</comment>
<dbReference type="Gene3D" id="3.40.430.10">
    <property type="entry name" value="Dihydrofolate Reductase, subunit A"/>
    <property type="match status" value="1"/>
</dbReference>
<evidence type="ECO:0000256" key="3">
    <source>
        <dbReference type="ARBA" id="ARBA00011947"/>
    </source>
</evidence>
<dbReference type="SUPFAM" id="SSF53597">
    <property type="entry name" value="Dihydrofolate reductase-like"/>
    <property type="match status" value="1"/>
</dbReference>
<name>A0A6C0BSR8_9ZZZZ</name>
<evidence type="ECO:0000256" key="4">
    <source>
        <dbReference type="ARBA" id="ARBA00022603"/>
    </source>
</evidence>
<dbReference type="FunFam" id="3.30.572.10:FF:000013">
    <property type="entry name" value="Thymidylate synthase"/>
    <property type="match status" value="1"/>
</dbReference>
<evidence type="ECO:0000256" key="5">
    <source>
        <dbReference type="ARBA" id="ARBA00022679"/>
    </source>
</evidence>
<dbReference type="InterPro" id="IPR000398">
    <property type="entry name" value="Thymidylate_synthase"/>
</dbReference>
<evidence type="ECO:0000313" key="11">
    <source>
        <dbReference type="EMBL" id="QHS95256.1"/>
    </source>
</evidence>
<keyword evidence="4" id="KW-0489">Methyltransferase</keyword>
<dbReference type="GO" id="GO:0005829">
    <property type="term" value="C:cytosol"/>
    <property type="evidence" value="ECO:0007669"/>
    <property type="project" value="TreeGrafter"/>
</dbReference>
<evidence type="ECO:0000256" key="9">
    <source>
        <dbReference type="ARBA" id="ARBA00048873"/>
    </source>
</evidence>
<evidence type="ECO:0000256" key="2">
    <source>
        <dbReference type="ARBA" id="ARBA00010176"/>
    </source>
</evidence>
<comment type="catalytic activity">
    <reaction evidence="9">
        <text>(6S)-5,6,7,8-tetrahydrofolate + NADP(+) = 7,8-dihydrofolate + NADPH + H(+)</text>
        <dbReference type="Rhea" id="RHEA:15009"/>
        <dbReference type="ChEBI" id="CHEBI:15378"/>
        <dbReference type="ChEBI" id="CHEBI:57451"/>
        <dbReference type="ChEBI" id="CHEBI:57453"/>
        <dbReference type="ChEBI" id="CHEBI:57783"/>
        <dbReference type="ChEBI" id="CHEBI:58349"/>
        <dbReference type="EC" id="1.5.1.3"/>
    </reaction>
</comment>
<dbReference type="Pfam" id="PF00186">
    <property type="entry name" value="DHFR_1"/>
    <property type="match status" value="1"/>
</dbReference>
<dbReference type="InterPro" id="IPR001796">
    <property type="entry name" value="DHFR_dom"/>
</dbReference>
<dbReference type="GO" id="GO:0046654">
    <property type="term" value="P:tetrahydrofolate biosynthetic process"/>
    <property type="evidence" value="ECO:0007669"/>
    <property type="project" value="InterPro"/>
</dbReference>
<accession>A0A6C0BSR8</accession>
<dbReference type="InterPro" id="IPR024072">
    <property type="entry name" value="DHFR-like_dom_sf"/>
</dbReference>
<dbReference type="InterPro" id="IPR020940">
    <property type="entry name" value="Thymidylate_synthase_AS"/>
</dbReference>
<evidence type="ECO:0000259" key="10">
    <source>
        <dbReference type="PROSITE" id="PS51330"/>
    </source>
</evidence>
<feature type="domain" description="DHFR" evidence="10">
    <location>
        <begin position="3"/>
        <end position="199"/>
    </location>
</feature>
<evidence type="ECO:0000256" key="8">
    <source>
        <dbReference type="ARBA" id="ARBA00047344"/>
    </source>
</evidence>
<keyword evidence="5" id="KW-0808">Transferase</keyword>
<dbReference type="Pfam" id="PF00303">
    <property type="entry name" value="Thymidylat_synt"/>
    <property type="match status" value="1"/>
</dbReference>
<dbReference type="Gene3D" id="3.30.572.10">
    <property type="entry name" value="Thymidylate synthase/dCMP hydroxymethylase domain"/>
    <property type="match status" value="1"/>
</dbReference>